<dbReference type="Proteomes" id="UP000785679">
    <property type="component" value="Unassembled WGS sequence"/>
</dbReference>
<dbReference type="PANTHER" id="PTHR21581">
    <property type="entry name" value="D-ALANYL-D-ALANINE CARBOXYPEPTIDASE"/>
    <property type="match status" value="1"/>
</dbReference>
<dbReference type="SUPFAM" id="SSF48452">
    <property type="entry name" value="TPR-like"/>
    <property type="match status" value="1"/>
</dbReference>
<dbReference type="AlphaFoldDB" id="A0A8J8T2D3"/>
<gene>
    <name evidence="2" type="ORF">FGO68_gene5082</name>
</gene>
<evidence type="ECO:0000256" key="1">
    <source>
        <dbReference type="PROSITE-ProRule" id="PRU00339"/>
    </source>
</evidence>
<keyword evidence="3" id="KW-1185">Reference proteome</keyword>
<feature type="repeat" description="TPR" evidence="1">
    <location>
        <begin position="193"/>
        <end position="226"/>
    </location>
</feature>
<accession>A0A8J8T2D3</accession>
<dbReference type="InterPro" id="IPR019734">
    <property type="entry name" value="TPR_rpt"/>
</dbReference>
<sequence>MFSIDQDEIPFPLRYLHATANYEMKNTRDALATLCKVQLDLQKQLNSGKAPSGVPGVSKQEEDDMFGVFQKQGSSESEAEAKTNKLIKREINELFGLFPPKESTDAKLIMVSFELCRIHQRQSDFRNAYMTLSKLVQRYPNNPYVQSRMGRLCLEAGRKQEAVDCFTTIQKLLPKRSGDPLEAVSGGDADLEVTCLLNKGFMSVYDGDYKGAIESFRKVLTIKPANMIAVNNSATCQIFCNETLKAIESVEKLIKVDARKHLNEQLVSNLMSFYDIQFPFPNQQKTTLADFCAKQAKDNVNAAVYVQKPSQPPPQVNQSMNNSALSLSQSQFVGGMVPQQRR</sequence>
<organism evidence="2 3">
    <name type="scientific">Halteria grandinella</name>
    <dbReference type="NCBI Taxonomy" id="5974"/>
    <lineage>
        <taxon>Eukaryota</taxon>
        <taxon>Sar</taxon>
        <taxon>Alveolata</taxon>
        <taxon>Ciliophora</taxon>
        <taxon>Intramacronucleata</taxon>
        <taxon>Spirotrichea</taxon>
        <taxon>Stichotrichia</taxon>
        <taxon>Sporadotrichida</taxon>
        <taxon>Halteriidae</taxon>
        <taxon>Halteria</taxon>
    </lineage>
</organism>
<dbReference type="SMART" id="SM00028">
    <property type="entry name" value="TPR"/>
    <property type="match status" value="3"/>
</dbReference>
<dbReference type="InterPro" id="IPR011990">
    <property type="entry name" value="TPR-like_helical_dom_sf"/>
</dbReference>
<keyword evidence="1" id="KW-0802">TPR repeat</keyword>
<evidence type="ECO:0000313" key="2">
    <source>
        <dbReference type="EMBL" id="TNV79727.1"/>
    </source>
</evidence>
<name>A0A8J8T2D3_HALGN</name>
<reference evidence="2" key="1">
    <citation type="submission" date="2019-06" db="EMBL/GenBank/DDBJ databases">
        <authorList>
            <person name="Zheng W."/>
        </authorList>
    </citation>
    <scope>NUCLEOTIDE SEQUENCE</scope>
    <source>
        <strain evidence="2">QDHG01</strain>
    </source>
</reference>
<dbReference type="Pfam" id="PF13181">
    <property type="entry name" value="TPR_8"/>
    <property type="match status" value="1"/>
</dbReference>
<dbReference type="OrthoDB" id="428342at2759"/>
<evidence type="ECO:0008006" key="4">
    <source>
        <dbReference type="Google" id="ProtNLM"/>
    </source>
</evidence>
<dbReference type="Gene3D" id="1.25.40.10">
    <property type="entry name" value="Tetratricopeptide repeat domain"/>
    <property type="match status" value="2"/>
</dbReference>
<dbReference type="PANTHER" id="PTHR21581:SF6">
    <property type="entry name" value="TRAFFICKING PROTEIN PARTICLE COMPLEX SUBUNIT 12"/>
    <property type="match status" value="1"/>
</dbReference>
<dbReference type="EMBL" id="RRYP01008510">
    <property type="protein sequence ID" value="TNV79727.1"/>
    <property type="molecule type" value="Genomic_DNA"/>
</dbReference>
<proteinExistence type="predicted"/>
<comment type="caution">
    <text evidence="2">The sequence shown here is derived from an EMBL/GenBank/DDBJ whole genome shotgun (WGS) entry which is preliminary data.</text>
</comment>
<evidence type="ECO:0000313" key="3">
    <source>
        <dbReference type="Proteomes" id="UP000785679"/>
    </source>
</evidence>
<protein>
    <recommendedName>
        <fullName evidence="4">Tetratricopeptide repeat protein</fullName>
    </recommendedName>
</protein>
<dbReference type="PROSITE" id="PS50005">
    <property type="entry name" value="TPR"/>
    <property type="match status" value="1"/>
</dbReference>